<feature type="transmembrane region" description="Helical" evidence="1">
    <location>
        <begin position="86"/>
        <end position="108"/>
    </location>
</feature>
<keyword evidence="1" id="KW-0472">Membrane</keyword>
<keyword evidence="1" id="KW-0812">Transmembrane</keyword>
<keyword evidence="1" id="KW-1133">Transmembrane helix</keyword>
<dbReference type="Proteomes" id="UP000056453">
    <property type="component" value="Unassembled WGS sequence"/>
</dbReference>
<dbReference type="EMBL" id="LPBJ01000047">
    <property type="protein sequence ID" value="KVP97732.1"/>
    <property type="molecule type" value="Genomic_DNA"/>
</dbReference>
<reference evidence="2 3" key="1">
    <citation type="submission" date="2015-11" db="EMBL/GenBank/DDBJ databases">
        <title>Expanding the genomic diversity of Burkholderia species for the development of highly accurate diagnostics.</title>
        <authorList>
            <person name="Sahl J."/>
            <person name="Keim P."/>
            <person name="Wagner D."/>
        </authorList>
    </citation>
    <scope>NUCLEOTIDE SEQUENCE [LARGE SCALE GENOMIC DNA]</scope>
    <source>
        <strain evidence="2 3">MSMB1808WGS</strain>
    </source>
</reference>
<feature type="transmembrane region" description="Helical" evidence="1">
    <location>
        <begin position="35"/>
        <end position="55"/>
    </location>
</feature>
<sequence>MQRLRTAFKANSHLPVTVYLVAVVLYGLWSTMQHIHWTIPFLMVGGPFFVGFFNPALLGSPYLAMLNFAVAVVMAVYGLAQQLGLAWYTAVALVAAPLVVLLVLTKVLQWLLGIEQGRPVTHQD</sequence>
<evidence type="ECO:0000313" key="2">
    <source>
        <dbReference type="EMBL" id="KVP97732.1"/>
    </source>
</evidence>
<protein>
    <submittedName>
        <fullName evidence="2">Uncharacterized protein</fullName>
    </submittedName>
</protein>
<proteinExistence type="predicted"/>
<comment type="caution">
    <text evidence="2">The sequence shown here is derived from an EMBL/GenBank/DDBJ whole genome shotgun (WGS) entry which is preliminary data.</text>
</comment>
<feature type="transmembrane region" description="Helical" evidence="1">
    <location>
        <begin position="62"/>
        <end position="80"/>
    </location>
</feature>
<organism evidence="2 3">
    <name type="scientific">Burkholderia ubonensis</name>
    <dbReference type="NCBI Taxonomy" id="101571"/>
    <lineage>
        <taxon>Bacteria</taxon>
        <taxon>Pseudomonadati</taxon>
        <taxon>Pseudomonadota</taxon>
        <taxon>Betaproteobacteria</taxon>
        <taxon>Burkholderiales</taxon>
        <taxon>Burkholderiaceae</taxon>
        <taxon>Burkholderia</taxon>
        <taxon>Burkholderia cepacia complex</taxon>
    </lineage>
</organism>
<evidence type="ECO:0000313" key="3">
    <source>
        <dbReference type="Proteomes" id="UP000056453"/>
    </source>
</evidence>
<name>A0AAW3MT05_9BURK</name>
<keyword evidence="3" id="KW-1185">Reference proteome</keyword>
<feature type="transmembrane region" description="Helical" evidence="1">
    <location>
        <begin position="12"/>
        <end position="29"/>
    </location>
</feature>
<gene>
    <name evidence="2" type="ORF">WJ96_03970</name>
</gene>
<accession>A0AAW3MT05</accession>
<dbReference type="RefSeq" id="WP_059928142.1">
    <property type="nucleotide sequence ID" value="NZ_LPBG01000117.1"/>
</dbReference>
<evidence type="ECO:0000256" key="1">
    <source>
        <dbReference type="SAM" id="Phobius"/>
    </source>
</evidence>
<dbReference type="AlphaFoldDB" id="A0AAW3MT05"/>